<dbReference type="VEuPathDB" id="MicrosporidiaDB:EROM_010250"/>
<dbReference type="Pfam" id="PF00250">
    <property type="entry name" value="Forkhead"/>
    <property type="match status" value="1"/>
</dbReference>
<dbReference type="CDD" id="cd00059">
    <property type="entry name" value="FH_FOX"/>
    <property type="match status" value="1"/>
</dbReference>
<keyword evidence="5 6" id="KW-0539">Nucleus</keyword>
<evidence type="ECO:0000256" key="3">
    <source>
        <dbReference type="ARBA" id="ARBA00023125"/>
    </source>
</evidence>
<dbReference type="PANTHER" id="PTHR45881:SF1">
    <property type="entry name" value="FORK HEAD PROTEIN HOMOLOG 2"/>
    <property type="match status" value="1"/>
</dbReference>
<dbReference type="GO" id="GO:0005634">
    <property type="term" value="C:nucleus"/>
    <property type="evidence" value="ECO:0007669"/>
    <property type="project" value="UniProtKB-SubCell"/>
</dbReference>
<evidence type="ECO:0000256" key="4">
    <source>
        <dbReference type="ARBA" id="ARBA00023163"/>
    </source>
</evidence>
<dbReference type="HOGENOM" id="CLU_103809_0_0_1"/>
<feature type="domain" description="Fork-head" evidence="8">
    <location>
        <begin position="41"/>
        <end position="136"/>
    </location>
</feature>
<dbReference type="GO" id="GO:0000978">
    <property type="term" value="F:RNA polymerase II cis-regulatory region sequence-specific DNA binding"/>
    <property type="evidence" value="ECO:0007669"/>
    <property type="project" value="TreeGrafter"/>
</dbReference>
<dbReference type="PRINTS" id="PR00053">
    <property type="entry name" value="FORKHEAD"/>
</dbReference>
<dbReference type="InterPro" id="IPR001766">
    <property type="entry name" value="Fork_head_dom"/>
</dbReference>
<evidence type="ECO:0000256" key="2">
    <source>
        <dbReference type="ARBA" id="ARBA00023015"/>
    </source>
</evidence>
<name>I7ACR0_ENCRO</name>
<dbReference type="PROSITE" id="PS00658">
    <property type="entry name" value="FORK_HEAD_2"/>
    <property type="match status" value="1"/>
</dbReference>
<feature type="DNA-binding region" description="Fork-head" evidence="6">
    <location>
        <begin position="41"/>
        <end position="136"/>
    </location>
</feature>
<reference evidence="9 10" key="1">
    <citation type="journal article" date="2012" name="Proc. Natl. Acad. Sci. U.S.A.">
        <title>Gain and loss of multiple functionally related, horizontally transferred genes in the reduced genomes of two microsporidian parasites.</title>
        <authorList>
            <person name="Pombert J.-F."/>
            <person name="Selman M."/>
            <person name="Burki F."/>
            <person name="Bardell F.T."/>
            <person name="Farinelli L."/>
            <person name="Solter L.F."/>
            <person name="Whitman D.W."/>
            <person name="Weiss L.M."/>
            <person name="Corradi N."/>
            <person name="Keeling P.J."/>
        </authorList>
    </citation>
    <scope>NUCLEOTIDE SEQUENCE [LARGE SCALE GENOMIC DNA]</scope>
    <source>
        <strain evidence="9 10">SJ-2008</strain>
    </source>
</reference>
<dbReference type="SMART" id="SM00339">
    <property type="entry name" value="FH"/>
    <property type="match status" value="1"/>
</dbReference>
<evidence type="ECO:0000259" key="8">
    <source>
        <dbReference type="PROSITE" id="PS50039"/>
    </source>
</evidence>
<dbReference type="GO" id="GO:0000981">
    <property type="term" value="F:DNA-binding transcription factor activity, RNA polymerase II-specific"/>
    <property type="evidence" value="ECO:0007669"/>
    <property type="project" value="TreeGrafter"/>
</dbReference>
<dbReference type="AlphaFoldDB" id="I7ACR0"/>
<evidence type="ECO:0000256" key="7">
    <source>
        <dbReference type="SAM" id="MobiDB-lite"/>
    </source>
</evidence>
<dbReference type="GeneID" id="20520652"/>
<keyword evidence="2" id="KW-0805">Transcription regulation</keyword>
<dbReference type="KEGG" id="ero:EROM_010250"/>
<evidence type="ECO:0000313" key="10">
    <source>
        <dbReference type="Proteomes" id="UP000010094"/>
    </source>
</evidence>
<dbReference type="OrthoDB" id="5954824at2759"/>
<dbReference type="InterPro" id="IPR030456">
    <property type="entry name" value="TF_fork_head_CS_2"/>
</dbReference>
<evidence type="ECO:0000256" key="5">
    <source>
        <dbReference type="ARBA" id="ARBA00023242"/>
    </source>
</evidence>
<organism evidence="9 10">
    <name type="scientific">Encephalitozoon romaleae (strain SJ-2008)</name>
    <name type="common">Microsporidian parasite</name>
    <dbReference type="NCBI Taxonomy" id="1178016"/>
    <lineage>
        <taxon>Eukaryota</taxon>
        <taxon>Fungi</taxon>
        <taxon>Fungi incertae sedis</taxon>
        <taxon>Microsporidia</taxon>
        <taxon>Unikaryonidae</taxon>
        <taxon>Encephalitozoon</taxon>
    </lineage>
</organism>
<proteinExistence type="predicted"/>
<keyword evidence="4" id="KW-0804">Transcription</keyword>
<sequence length="216" mass="24785">MFGKEKCGDEDGLPRCSANERKGFSHSSDPDSHDQGKKGRRPGISYADLITEAIESSSEGMLTLKEIYSYISSKHPYFSLKKTGWQNSIRHNLSLNKSFYKVPRTSVNPGKGSFWKINYEFQNNKGSQKTYRSRNKYSFNSHRDAEKNVNSISELLGPQQGFFDNIGVTEVPFERHTTIFDGNLTSLSDCLEHNYQKEYFDHNDDVSNANYIFSFR</sequence>
<evidence type="ECO:0000256" key="1">
    <source>
        <dbReference type="ARBA" id="ARBA00004123"/>
    </source>
</evidence>
<accession>I7ACR0</accession>
<feature type="compositionally biased region" description="Basic and acidic residues" evidence="7">
    <location>
        <begin position="1"/>
        <end position="37"/>
    </location>
</feature>
<evidence type="ECO:0000256" key="6">
    <source>
        <dbReference type="PROSITE-ProRule" id="PRU00089"/>
    </source>
</evidence>
<keyword evidence="3 6" id="KW-0238">DNA-binding</keyword>
<dbReference type="InterPro" id="IPR036390">
    <property type="entry name" value="WH_DNA-bd_sf"/>
</dbReference>
<dbReference type="RefSeq" id="XP_009263867.1">
    <property type="nucleotide sequence ID" value="XM_009265592.1"/>
</dbReference>
<comment type="subcellular location">
    <subcellularLocation>
        <location evidence="1 6">Nucleus</location>
    </subcellularLocation>
</comment>
<feature type="region of interest" description="Disordered" evidence="7">
    <location>
        <begin position="1"/>
        <end position="43"/>
    </location>
</feature>
<evidence type="ECO:0000313" key="9">
    <source>
        <dbReference type="EMBL" id="AFN82370.1"/>
    </source>
</evidence>
<dbReference type="FunFam" id="1.10.10.10:FF:000135">
    <property type="entry name" value="forkhead box protein G1"/>
    <property type="match status" value="1"/>
</dbReference>
<protein>
    <submittedName>
        <fullName evidence="9">Forkhead/HNF3 transcription factor</fullName>
    </submittedName>
</protein>
<dbReference type="InterPro" id="IPR036388">
    <property type="entry name" value="WH-like_DNA-bd_sf"/>
</dbReference>
<dbReference type="PROSITE" id="PS50039">
    <property type="entry name" value="FORK_HEAD_3"/>
    <property type="match status" value="1"/>
</dbReference>
<keyword evidence="10" id="KW-1185">Reference proteome</keyword>
<dbReference type="Gene3D" id="1.10.10.10">
    <property type="entry name" value="Winged helix-like DNA-binding domain superfamily/Winged helix DNA-binding domain"/>
    <property type="match status" value="1"/>
</dbReference>
<dbReference type="PANTHER" id="PTHR45881">
    <property type="entry name" value="CHECKPOINT SUPPRESSOR 1-LIKE, ISOFORM A-RELATED"/>
    <property type="match status" value="1"/>
</dbReference>
<dbReference type="Proteomes" id="UP000010094">
    <property type="component" value="Chromosome I"/>
</dbReference>
<gene>
    <name evidence="9" type="ordered locus">EROM_010250</name>
</gene>
<dbReference type="SUPFAM" id="SSF46785">
    <property type="entry name" value="Winged helix' DNA-binding domain"/>
    <property type="match status" value="1"/>
</dbReference>
<dbReference type="EMBL" id="CP003518">
    <property type="protein sequence ID" value="AFN82370.1"/>
    <property type="molecule type" value="Genomic_DNA"/>
</dbReference>